<feature type="region of interest" description="Disordered" evidence="2">
    <location>
        <begin position="586"/>
        <end position="638"/>
    </location>
</feature>
<dbReference type="SUPFAM" id="SSF48371">
    <property type="entry name" value="ARM repeat"/>
    <property type="match status" value="1"/>
</dbReference>
<dbReference type="Proteomes" id="UP000230750">
    <property type="component" value="Unassembled WGS sequence"/>
</dbReference>
<dbReference type="InterPro" id="IPR039600">
    <property type="entry name" value="TANGO6/Rtp1"/>
</dbReference>
<feature type="domain" description="TANGO6 N-terminal" evidence="5">
    <location>
        <begin position="4"/>
        <end position="69"/>
    </location>
</feature>
<dbReference type="Pfam" id="PF23565">
    <property type="entry name" value="ARM_TANGO6"/>
    <property type="match status" value="1"/>
</dbReference>
<dbReference type="InterPro" id="IPR057407">
    <property type="entry name" value="HEAT_TANGO6"/>
</dbReference>
<evidence type="ECO:0000256" key="2">
    <source>
        <dbReference type="SAM" id="MobiDB-lite"/>
    </source>
</evidence>
<name>A0A2G8KRN8_STIJA</name>
<gene>
    <name evidence="6" type="ORF">BSL78_12504</name>
</gene>
<evidence type="ECO:0000256" key="1">
    <source>
        <dbReference type="ARBA" id="ARBA00005724"/>
    </source>
</evidence>
<dbReference type="OrthoDB" id="39591at2759"/>
<dbReference type="InterPro" id="IPR011989">
    <property type="entry name" value="ARM-like"/>
</dbReference>
<dbReference type="Pfam" id="PF10363">
    <property type="entry name" value="RTP1_C1"/>
    <property type="match status" value="1"/>
</dbReference>
<feature type="domain" description="TANGO6 HEAT repeat" evidence="4">
    <location>
        <begin position="71"/>
        <end position="337"/>
    </location>
</feature>
<evidence type="ECO:0000313" key="7">
    <source>
        <dbReference type="Proteomes" id="UP000230750"/>
    </source>
</evidence>
<dbReference type="AlphaFoldDB" id="A0A2G8KRN8"/>
<proteinExistence type="inferred from homology"/>
<protein>
    <submittedName>
        <fullName evidence="6">Putative transport and Golgi organization protein 6-like isoform X4</fullName>
    </submittedName>
</protein>
<dbReference type="InterPro" id="IPR016024">
    <property type="entry name" value="ARM-type_fold"/>
</dbReference>
<dbReference type="EMBL" id="MRZV01000411">
    <property type="protein sequence ID" value="PIK50600.1"/>
    <property type="molecule type" value="Genomic_DNA"/>
</dbReference>
<dbReference type="PANTHER" id="PTHR20959:SF1">
    <property type="entry name" value="TRANSPORT AND GOLGI ORGANIZATION PROTEIN 6 HOMOLOG"/>
    <property type="match status" value="1"/>
</dbReference>
<accession>A0A2G8KRN8</accession>
<dbReference type="InterPro" id="IPR057347">
    <property type="entry name" value="TANGO6_N"/>
</dbReference>
<organism evidence="6 7">
    <name type="scientific">Stichopus japonicus</name>
    <name type="common">Sea cucumber</name>
    <dbReference type="NCBI Taxonomy" id="307972"/>
    <lineage>
        <taxon>Eukaryota</taxon>
        <taxon>Metazoa</taxon>
        <taxon>Echinodermata</taxon>
        <taxon>Eleutherozoa</taxon>
        <taxon>Echinozoa</taxon>
        <taxon>Holothuroidea</taxon>
        <taxon>Aspidochirotacea</taxon>
        <taxon>Aspidochirotida</taxon>
        <taxon>Stichopodidae</taxon>
        <taxon>Apostichopus</taxon>
    </lineage>
</organism>
<dbReference type="InterPro" id="IPR019451">
    <property type="entry name" value="Rtp1_C1"/>
</dbReference>
<sequence>MDRQKFCQQNLKRLLEKAYQPAVIRELLVLQGGPGGSKNTEKGRALSKNPLPRSPSWLRGVCAGLLIERIVQKQGVQCLLRSVLDISGDSSTGRTKSSSLDWQRCVAVANILTEYKPTSISEEEYFKAVCPQILQLLNYEDHLILQQVLRVCCTSIGALLVKKPQLAEKYLITPLQEPLLRTLEISELPDNTQGEVVTIATEGSLTKCVENLCKVYLEGSEPSSVLLETLYPVMIPLYQLYISTKESVWEYRPAVEKLLLLGLQSCDHAASVELVAFITEVKGHKKYPRMHQNIDFIEGSSGGVVAVCSVHKSYDERFTDSVFSGEQSAACCADLLLAGKGKLDGLAADFFILVLKELSFLLDEEDDDGKSSDDSRPEEELLLAVESRQLQQISHVQRSLRVLALVSSLCEGLGPTVLQSLEHMIMFAQATLERACKHLEREGRNLLGGFEAETVMFAFGLISAIIGGKTQKKVTTENRESLKALLPLLERIASQHPSETLQQMAADLRIAIATQGAVWTENATEMLHKIGKIDKQIPKKSKKIIESRATQRVEELKSGDKIKVNEGNKVIQSTDTLDDFKEASLNVKEERGRGGHRSSQGEHTESSHMEVKSRTEFKETDVKKRDMGHESFDKGRDQVESEKFDKAYEELFDPLVPVRGHALIALSRLLQEKDPKALQEQDQLLKLFLEHLSNDDSYVYLTAVGALVSLADKFAAEVIPALCSEYSYQETEEKRSKVKRSVETRLKVGEALVKATRMMGEMAPFYSKLLLNVFLFGAKDEDEHIRASSLSNLGEICQLLRFSISGSIHEIFLCLTTVLQADSEVTVRRACVLVLCLLLRGLGTDALEVLETEMGSLYRLLKLLRTKEKDEVMLLHVQLALEELDVIMKKYLFPPQSFSKKITFLP</sequence>
<feature type="domain" description="RNA polymerase II assembly factor Rtp1 C-terminal" evidence="3">
    <location>
        <begin position="644"/>
        <end position="762"/>
    </location>
</feature>
<evidence type="ECO:0000259" key="4">
    <source>
        <dbReference type="Pfam" id="PF23565"/>
    </source>
</evidence>
<dbReference type="GO" id="GO:0009306">
    <property type="term" value="P:protein secretion"/>
    <property type="evidence" value="ECO:0007669"/>
    <property type="project" value="TreeGrafter"/>
</dbReference>
<evidence type="ECO:0000259" key="3">
    <source>
        <dbReference type="Pfam" id="PF10363"/>
    </source>
</evidence>
<dbReference type="PANTHER" id="PTHR20959">
    <property type="entry name" value="TRANSPORT AND GOLGI ORGANIZATION PROTEIN 6 FAMILY MEMBER"/>
    <property type="match status" value="1"/>
</dbReference>
<comment type="similarity">
    <text evidence="1">Belongs to the Tango6 family.</text>
</comment>
<reference evidence="6 7" key="1">
    <citation type="journal article" date="2017" name="PLoS Biol.">
        <title>The sea cucumber genome provides insights into morphological evolution and visceral regeneration.</title>
        <authorList>
            <person name="Zhang X."/>
            <person name="Sun L."/>
            <person name="Yuan J."/>
            <person name="Sun Y."/>
            <person name="Gao Y."/>
            <person name="Zhang L."/>
            <person name="Li S."/>
            <person name="Dai H."/>
            <person name="Hamel J.F."/>
            <person name="Liu C."/>
            <person name="Yu Y."/>
            <person name="Liu S."/>
            <person name="Lin W."/>
            <person name="Guo K."/>
            <person name="Jin S."/>
            <person name="Xu P."/>
            <person name="Storey K.B."/>
            <person name="Huan P."/>
            <person name="Zhang T."/>
            <person name="Zhou Y."/>
            <person name="Zhang J."/>
            <person name="Lin C."/>
            <person name="Li X."/>
            <person name="Xing L."/>
            <person name="Huo D."/>
            <person name="Sun M."/>
            <person name="Wang L."/>
            <person name="Mercier A."/>
            <person name="Li F."/>
            <person name="Yang H."/>
            <person name="Xiang J."/>
        </authorList>
    </citation>
    <scope>NUCLEOTIDE SEQUENCE [LARGE SCALE GENOMIC DNA]</scope>
    <source>
        <strain evidence="6">Shaxun</strain>
        <tissue evidence="6">Muscle</tissue>
    </source>
</reference>
<keyword evidence="7" id="KW-1185">Reference proteome</keyword>
<dbReference type="Pfam" id="PF25267">
    <property type="entry name" value="TANGO6_N"/>
    <property type="match status" value="1"/>
</dbReference>
<evidence type="ECO:0000259" key="5">
    <source>
        <dbReference type="Pfam" id="PF25267"/>
    </source>
</evidence>
<evidence type="ECO:0000313" key="6">
    <source>
        <dbReference type="EMBL" id="PIK50600.1"/>
    </source>
</evidence>
<dbReference type="Gene3D" id="1.25.10.10">
    <property type="entry name" value="Leucine-rich Repeat Variant"/>
    <property type="match status" value="1"/>
</dbReference>
<comment type="caution">
    <text evidence="6">The sequence shown here is derived from an EMBL/GenBank/DDBJ whole genome shotgun (WGS) entry which is preliminary data.</text>
</comment>